<accession>A0ABN8Y2G6</accession>
<dbReference type="EMBL" id="OX459947">
    <property type="protein sequence ID" value="CAI9154021.1"/>
    <property type="molecule type" value="Genomic_DNA"/>
</dbReference>
<evidence type="ECO:0000313" key="2">
    <source>
        <dbReference type="EMBL" id="CAI9154021.1"/>
    </source>
</evidence>
<dbReference type="Proteomes" id="UP001176941">
    <property type="component" value="Chromosome 11"/>
</dbReference>
<reference evidence="2" key="1">
    <citation type="submission" date="2023-04" db="EMBL/GenBank/DDBJ databases">
        <authorList>
            <consortium name="ELIXIR-Norway"/>
        </authorList>
    </citation>
    <scope>NUCLEOTIDE SEQUENCE [LARGE SCALE GENOMIC DNA]</scope>
</reference>
<proteinExistence type="predicted"/>
<sequence>MVVLFDQARSFGRDAHGAAGSDAVTQGPTRASRERELLRAHLAARTWTARHAPGPFALAPASAVTGPGDPGAPGSRGLPTSCEESRRGTAAGALCPRDRTEAAGNADFGGSGVSLDRSPAGCPGGSHPEIQGTPASGRGGAVCAPGIQEVGAAGFQLRRSEAERG</sequence>
<protein>
    <submittedName>
        <fullName evidence="2">Uncharacterized protein</fullName>
    </submittedName>
</protein>
<feature type="region of interest" description="Disordered" evidence="1">
    <location>
        <begin position="13"/>
        <end position="33"/>
    </location>
</feature>
<name>A0ABN8Y2G6_RANTA</name>
<gene>
    <name evidence="2" type="ORF">MRATA1EN1_LOCUS2983</name>
</gene>
<evidence type="ECO:0000256" key="1">
    <source>
        <dbReference type="SAM" id="MobiDB-lite"/>
    </source>
</evidence>
<organism evidence="2 3">
    <name type="scientific">Rangifer tarandus platyrhynchus</name>
    <name type="common">Svalbard reindeer</name>
    <dbReference type="NCBI Taxonomy" id="3082113"/>
    <lineage>
        <taxon>Eukaryota</taxon>
        <taxon>Metazoa</taxon>
        <taxon>Chordata</taxon>
        <taxon>Craniata</taxon>
        <taxon>Vertebrata</taxon>
        <taxon>Euteleostomi</taxon>
        <taxon>Mammalia</taxon>
        <taxon>Eutheria</taxon>
        <taxon>Laurasiatheria</taxon>
        <taxon>Artiodactyla</taxon>
        <taxon>Ruminantia</taxon>
        <taxon>Pecora</taxon>
        <taxon>Cervidae</taxon>
        <taxon>Odocoileinae</taxon>
        <taxon>Rangifer</taxon>
    </lineage>
</organism>
<keyword evidence="3" id="KW-1185">Reference proteome</keyword>
<feature type="region of interest" description="Disordered" evidence="1">
    <location>
        <begin position="57"/>
        <end position="141"/>
    </location>
</feature>
<evidence type="ECO:0000313" key="3">
    <source>
        <dbReference type="Proteomes" id="UP001176941"/>
    </source>
</evidence>